<evidence type="ECO:0000313" key="3">
    <source>
        <dbReference type="EMBL" id="MCM1984257.1"/>
    </source>
</evidence>
<dbReference type="InterPro" id="IPR011006">
    <property type="entry name" value="CheY-like_superfamily"/>
</dbReference>
<keyword evidence="4" id="KW-1185">Reference proteome</keyword>
<sequence>MPRSVSEASVPLPIRIMLVDRDVTFRLGLKTCLDSAPELQVVAEFGRASEVPGRLEALSGNGNTVPVDLLVWAIDVRQGAASSYLGLPQLLQSRYPTLPICVLLTHIDDQLLGDLWQLGVAGCWLKDASPMALVEAMCQMTLGQSVWDVRLLQRIPLSRADQSQRSAQRPAGILRQAWIRTGNRGLREINRELADLDQLLAGPGLGVWERLVLEGRFREMKAARWWMQQMLGTPPPVDRTAELWDWPTSRSGEPLTGAADLRGRESLQGEGIILPPQTMGNPESELDLSIDRMGEKRLISENQFQKTKNTLISNVVAKLTGALLNLTSEPLEVDILMLSKRQELLVIILRGIEEALEDLRYSQVTPEQLALQRSRILRELWQQAVADFYGKYAILPQGNAPLTRREQVPLVPQLLESLTQVEAVLLDRIPMVLELLAHLLFQVPLLVETRQLPMGSPEALAQAQALLENWILRLANAVVAPLLNQFGTSEYVKQNFFDPRWISTREIERFRNALAWKYRMQSLFTEPKYIFESQVPLLVLSESGIRDQDLYSPRDEELRQLRGVPLLVTLALEARDAIAPPLRATVTWVGRGVVYLLTQVVGRGIGLIGRGILQGVGTAWQETRDSRRSPGRHR</sequence>
<reference evidence="3 4" key="1">
    <citation type="journal article" date="2015" name="Genome Announc.">
        <title>Draft Genome Sequence of Filamentous Marine Cyanobacterium Lyngbya confervoides Strain BDU141951.</title>
        <authorList>
            <person name="Chandrababunaidu M.M."/>
            <person name="Sen D."/>
            <person name="Tripathy S."/>
        </authorList>
    </citation>
    <scope>NUCLEOTIDE SEQUENCE [LARGE SCALE GENOMIC DNA]</scope>
    <source>
        <strain evidence="3 4">BDU141951</strain>
    </source>
</reference>
<dbReference type="Proteomes" id="UP000031561">
    <property type="component" value="Unassembled WGS sequence"/>
</dbReference>
<evidence type="ECO:0000313" key="4">
    <source>
        <dbReference type="Proteomes" id="UP000031561"/>
    </source>
</evidence>
<dbReference type="AlphaFoldDB" id="A0ABD4T689"/>
<name>A0ABD4T689_9CYAN</name>
<dbReference type="RefSeq" id="WP_166275985.1">
    <property type="nucleotide sequence ID" value="NZ_JTHE03000091.1"/>
</dbReference>
<dbReference type="PANTHER" id="PTHR45566:SF1">
    <property type="entry name" value="HTH-TYPE TRANSCRIPTIONAL REGULATOR YHJB-RELATED"/>
    <property type="match status" value="1"/>
</dbReference>
<proteinExistence type="predicted"/>
<gene>
    <name evidence="3" type="ORF">QQ91_0015645</name>
</gene>
<comment type="caution">
    <text evidence="1">Lacks conserved residue(s) required for the propagation of feature annotation.</text>
</comment>
<dbReference type="PANTHER" id="PTHR45566">
    <property type="entry name" value="HTH-TYPE TRANSCRIPTIONAL REGULATOR YHJB-RELATED"/>
    <property type="match status" value="1"/>
</dbReference>
<organism evidence="3 4">
    <name type="scientific">Lyngbya confervoides BDU141951</name>
    <dbReference type="NCBI Taxonomy" id="1574623"/>
    <lineage>
        <taxon>Bacteria</taxon>
        <taxon>Bacillati</taxon>
        <taxon>Cyanobacteriota</taxon>
        <taxon>Cyanophyceae</taxon>
        <taxon>Oscillatoriophycideae</taxon>
        <taxon>Oscillatoriales</taxon>
        <taxon>Microcoleaceae</taxon>
        <taxon>Lyngbya</taxon>
    </lineage>
</organism>
<protein>
    <submittedName>
        <fullName evidence="3">DUF3685 domain-containing protein</fullName>
    </submittedName>
</protein>
<accession>A0ABD4T689</accession>
<dbReference type="Gene3D" id="3.40.50.2300">
    <property type="match status" value="1"/>
</dbReference>
<dbReference type="Pfam" id="PF12452">
    <property type="entry name" value="DUF3685"/>
    <property type="match status" value="1"/>
</dbReference>
<evidence type="ECO:0000259" key="2">
    <source>
        <dbReference type="PROSITE" id="PS50110"/>
    </source>
</evidence>
<dbReference type="SUPFAM" id="SSF52172">
    <property type="entry name" value="CheY-like"/>
    <property type="match status" value="1"/>
</dbReference>
<dbReference type="InterPro" id="IPR001789">
    <property type="entry name" value="Sig_transdc_resp-reg_receiver"/>
</dbReference>
<dbReference type="InterPro" id="IPR051015">
    <property type="entry name" value="EvgA-like"/>
</dbReference>
<dbReference type="PROSITE" id="PS50110">
    <property type="entry name" value="RESPONSE_REGULATORY"/>
    <property type="match status" value="1"/>
</dbReference>
<dbReference type="EMBL" id="JTHE03000091">
    <property type="protein sequence ID" value="MCM1984257.1"/>
    <property type="molecule type" value="Genomic_DNA"/>
</dbReference>
<comment type="caution">
    <text evidence="3">The sequence shown here is derived from an EMBL/GenBank/DDBJ whole genome shotgun (WGS) entry which is preliminary data.</text>
</comment>
<feature type="domain" description="Response regulatory" evidence="2">
    <location>
        <begin position="15"/>
        <end position="141"/>
    </location>
</feature>
<dbReference type="InterPro" id="IPR022552">
    <property type="entry name" value="UPF_Ycf55"/>
</dbReference>
<evidence type="ECO:0000256" key="1">
    <source>
        <dbReference type="PROSITE-ProRule" id="PRU00169"/>
    </source>
</evidence>